<evidence type="ECO:0000256" key="1">
    <source>
        <dbReference type="SAM" id="MobiDB-lite"/>
    </source>
</evidence>
<feature type="chain" id="PRO_5016436650" description="Lipoprotein" evidence="2">
    <location>
        <begin position="26"/>
        <end position="322"/>
    </location>
</feature>
<organism evidence="3 4">
    <name type="scientific">Sutterella megalosphaeroides</name>
    <dbReference type="NCBI Taxonomy" id="2494234"/>
    <lineage>
        <taxon>Bacteria</taxon>
        <taxon>Pseudomonadati</taxon>
        <taxon>Pseudomonadota</taxon>
        <taxon>Betaproteobacteria</taxon>
        <taxon>Burkholderiales</taxon>
        <taxon>Sutterellaceae</taxon>
        <taxon>Sutterella</taxon>
    </lineage>
</organism>
<dbReference type="EMBL" id="AP018786">
    <property type="protein sequence ID" value="BBF23616.1"/>
    <property type="molecule type" value="Genomic_DNA"/>
</dbReference>
<gene>
    <name evidence="3" type="ORF">SUTMEG_15070</name>
</gene>
<dbReference type="Proteomes" id="UP000271003">
    <property type="component" value="Chromosome"/>
</dbReference>
<accession>A0A2Z6IFW0</accession>
<evidence type="ECO:0000313" key="3">
    <source>
        <dbReference type="EMBL" id="BBF23616.1"/>
    </source>
</evidence>
<evidence type="ECO:0000313" key="4">
    <source>
        <dbReference type="Proteomes" id="UP000271003"/>
    </source>
</evidence>
<protein>
    <recommendedName>
        <fullName evidence="5">Lipoprotein</fullName>
    </recommendedName>
</protein>
<reference evidence="3 4" key="1">
    <citation type="journal article" date="2018" name="Int. J. Syst. Evol. Microbiol.">
        <title>Mesosutterella multiformis gen. nov., sp. nov., a member of the family Sutterellaceae and Sutterella megalosphaeroides sp. nov., isolated from human faeces.</title>
        <authorList>
            <person name="Sakamoto M."/>
            <person name="Ikeyama N."/>
            <person name="Kunihiro T."/>
            <person name="Iino T."/>
            <person name="Yuki M."/>
            <person name="Ohkuma M."/>
        </authorList>
    </citation>
    <scope>NUCLEOTIDE SEQUENCE [LARGE SCALE GENOMIC DNA]</scope>
    <source>
        <strain evidence="3 4">6FBBBH3</strain>
    </source>
</reference>
<sequence length="322" mass="35406">MTSLKTLSALLASALLLSGCGTTYSEWMAEEAPYHPDESYALNLMRQMYSTQLKDASNPGDLEASSTLGTDVTLSTLTYLSGPRTFGGSFGLDLGFSLLAELGKEKPEDLKPHLFAFVPVSEAPTRLEADKLVAAKVIDAIEERAKTLGFETIKWYKEPAKFHFLWVDATTQGVTIIKEDIGCFRTKDPEGANGCSVSVWIPEISESDYPAVPNPSWLDPKETVSWRYPWQASLKMNLYDSAKEKVDGRKILTDLAPALPDLTFVYIPPEEISSKEWKLPFLLSNKGVHLFVAPEGMNDAKKTIDASKAAEKAKTDEKAGAK</sequence>
<dbReference type="AlphaFoldDB" id="A0A2Z6IFW0"/>
<dbReference type="PROSITE" id="PS51257">
    <property type="entry name" value="PROKAR_LIPOPROTEIN"/>
    <property type="match status" value="1"/>
</dbReference>
<keyword evidence="4" id="KW-1185">Reference proteome</keyword>
<keyword evidence="2" id="KW-0732">Signal</keyword>
<proteinExistence type="predicted"/>
<evidence type="ECO:0008006" key="5">
    <source>
        <dbReference type="Google" id="ProtNLM"/>
    </source>
</evidence>
<name>A0A2Z6IFW0_9BURK</name>
<feature type="signal peptide" evidence="2">
    <location>
        <begin position="1"/>
        <end position="25"/>
    </location>
</feature>
<feature type="region of interest" description="Disordered" evidence="1">
    <location>
        <begin position="303"/>
        <end position="322"/>
    </location>
</feature>
<dbReference type="KEGG" id="sutt:SUTMEG_15070"/>
<dbReference type="RefSeq" id="WP_120177203.1">
    <property type="nucleotide sequence ID" value="NZ_AP018786.1"/>
</dbReference>
<evidence type="ECO:0000256" key="2">
    <source>
        <dbReference type="SAM" id="SignalP"/>
    </source>
</evidence>